<dbReference type="PANTHER" id="PTHR42840:SF3">
    <property type="entry name" value="BINDING ROSSMANN FOLD OXIDOREDUCTASE, PUTATIVE (AFU_ORTHOLOGUE AFUA_2G10240)-RELATED"/>
    <property type="match status" value="1"/>
</dbReference>
<dbReference type="Proteomes" id="UP001235547">
    <property type="component" value="Plasmid unnamed"/>
</dbReference>
<geneLocation type="plasmid" evidence="5 6">
    <name>unnamed</name>
</geneLocation>
<evidence type="ECO:0000259" key="3">
    <source>
        <dbReference type="Pfam" id="PF01408"/>
    </source>
</evidence>
<accession>A0ABY8D3I9</accession>
<dbReference type="Gene3D" id="3.30.360.10">
    <property type="entry name" value="Dihydrodipicolinate Reductase, domain 2"/>
    <property type="match status" value="1"/>
</dbReference>
<evidence type="ECO:0000256" key="2">
    <source>
        <dbReference type="ARBA" id="ARBA00023002"/>
    </source>
</evidence>
<dbReference type="InterPro" id="IPR000683">
    <property type="entry name" value="Gfo/Idh/MocA-like_OxRdtase_N"/>
</dbReference>
<dbReference type="Pfam" id="PF22725">
    <property type="entry name" value="GFO_IDH_MocA_C3"/>
    <property type="match status" value="1"/>
</dbReference>
<dbReference type="SUPFAM" id="SSF55347">
    <property type="entry name" value="Glyceraldehyde-3-phosphate dehydrogenase-like, C-terminal domain"/>
    <property type="match status" value="1"/>
</dbReference>
<evidence type="ECO:0000256" key="1">
    <source>
        <dbReference type="ARBA" id="ARBA00010928"/>
    </source>
</evidence>
<organism evidence="5 6">
    <name type="scientific">Sinorhizobium numidicum</name>
    <dbReference type="NCBI Taxonomy" id="680248"/>
    <lineage>
        <taxon>Bacteria</taxon>
        <taxon>Pseudomonadati</taxon>
        <taxon>Pseudomonadota</taxon>
        <taxon>Alphaproteobacteria</taxon>
        <taxon>Hyphomicrobiales</taxon>
        <taxon>Rhizobiaceae</taxon>
        <taxon>Sinorhizobium/Ensifer group</taxon>
        <taxon>Sinorhizobium</taxon>
    </lineage>
</organism>
<dbReference type="GO" id="GO:0050112">
    <property type="term" value="F:inositol 2-dehydrogenase (NAD+) activity"/>
    <property type="evidence" value="ECO:0007669"/>
    <property type="project" value="UniProtKB-EC"/>
</dbReference>
<dbReference type="InterPro" id="IPR055170">
    <property type="entry name" value="GFO_IDH_MocA-like_dom"/>
</dbReference>
<comment type="similarity">
    <text evidence="1">Belongs to the Gfo/Idh/MocA family.</text>
</comment>
<keyword evidence="5" id="KW-0614">Plasmid</keyword>
<feature type="domain" description="GFO/IDH/MocA-like oxidoreductase" evidence="4">
    <location>
        <begin position="137"/>
        <end position="257"/>
    </location>
</feature>
<proteinExistence type="inferred from homology"/>
<dbReference type="Gene3D" id="3.40.50.720">
    <property type="entry name" value="NAD(P)-binding Rossmann-like Domain"/>
    <property type="match status" value="1"/>
</dbReference>
<dbReference type="EC" id="1.1.1.18" evidence="5"/>
<keyword evidence="2 5" id="KW-0560">Oxidoreductase</keyword>
<reference evidence="5 6" key="1">
    <citation type="submission" date="2023-03" db="EMBL/GenBank/DDBJ databases">
        <authorList>
            <person name="Kaur S."/>
            <person name="Espinosa-Saiz D."/>
            <person name="Velazquez E."/>
            <person name="Menendez E."/>
            <person name="diCenzo G.C."/>
        </authorList>
    </citation>
    <scope>NUCLEOTIDE SEQUENCE [LARGE SCALE GENOMIC DNA]</scope>
    <source>
        <strain evidence="5 6">LMG 27395</strain>
        <plasmid evidence="5 6">unnamed</plasmid>
    </source>
</reference>
<gene>
    <name evidence="5" type="primary">iolG</name>
    <name evidence="5" type="ORF">PYH38_006413</name>
</gene>
<evidence type="ECO:0000259" key="4">
    <source>
        <dbReference type="Pfam" id="PF22725"/>
    </source>
</evidence>
<dbReference type="EMBL" id="CP120372">
    <property type="protein sequence ID" value="WEX85443.1"/>
    <property type="molecule type" value="Genomic_DNA"/>
</dbReference>
<evidence type="ECO:0000313" key="5">
    <source>
        <dbReference type="EMBL" id="WEX85443.1"/>
    </source>
</evidence>
<dbReference type="Pfam" id="PF01408">
    <property type="entry name" value="GFO_IDH_MocA"/>
    <property type="match status" value="1"/>
</dbReference>
<sequence>MVEEMTNQKITVALIGAGFIGELHAKNLARHADVALKYVVEPSEALGRKVADATGARWLSDAAEAYEDSSVEAVWIASPANTHTDFIRRAAKAGKAIFCEKPVGMNMEDVDVLVSELREYKQPILIGFNRRFDASHARLKEIVESGAIGEVEMVSITSRDPNPPPPAYMKATPGGIFYDTMIHDFDIARWVLGVEATEVYATASSHINGELNPDREYDAATATLKTTSGAVCQVSASRRAVYGYDQRIEVFGSKGMVQSQNHGKTNVKVYGADAIRTDPLKNFFIDRYADAYVREIDQFVGAVRGETTNFPNVWDGRQALHISMEALKSARSGSPVSLK</sequence>
<evidence type="ECO:0000313" key="6">
    <source>
        <dbReference type="Proteomes" id="UP001235547"/>
    </source>
</evidence>
<dbReference type="InterPro" id="IPR036291">
    <property type="entry name" value="NAD(P)-bd_dom_sf"/>
</dbReference>
<feature type="domain" description="Gfo/Idh/MocA-like oxidoreductase N-terminal" evidence="3">
    <location>
        <begin position="10"/>
        <end position="127"/>
    </location>
</feature>
<dbReference type="SUPFAM" id="SSF51735">
    <property type="entry name" value="NAD(P)-binding Rossmann-fold domains"/>
    <property type="match status" value="1"/>
</dbReference>
<dbReference type="RefSeq" id="WP_280736356.1">
    <property type="nucleotide sequence ID" value="NZ_CP120369.1"/>
</dbReference>
<dbReference type="InterPro" id="IPR030827">
    <property type="entry name" value="Myo_inos_IolG"/>
</dbReference>
<dbReference type="NCBIfam" id="TIGR04380">
    <property type="entry name" value="myo_inos_iolG"/>
    <property type="match status" value="1"/>
</dbReference>
<name>A0ABY8D3I9_9HYPH</name>
<protein>
    <submittedName>
        <fullName evidence="5">Inositol 2-dehydrogenase</fullName>
        <ecNumber evidence="5">1.1.1.18</ecNumber>
    </submittedName>
</protein>
<keyword evidence="6" id="KW-1185">Reference proteome</keyword>
<dbReference type="PANTHER" id="PTHR42840">
    <property type="entry name" value="NAD(P)-BINDING ROSSMANN-FOLD SUPERFAMILY PROTEIN-RELATED"/>
    <property type="match status" value="1"/>
</dbReference>